<sequence length="211" mass="24077">MPTHFKLLYADARGLGEVARLILHYAGVDFEDDRSVTFEKIEKIRNELPFGQVPVLIIDGTHKIAQSYAIYRFLGREFGLSGQNNVESALVDSYADFIKDLMKHCDEYMYSLDGTYGDPKKSNELGKSANNYVKNKFEVYLNRVVDESKSGFFLPSGLSWADFVAANYYESAKNVGMDCVVNVRGLKTIYDNVYNLLQLQSYLSSRRHYIL</sequence>
<reference evidence="6" key="2">
    <citation type="submission" date="2020-09" db="EMBL/GenBank/DDBJ databases">
        <authorList>
            <person name="Kikuchi T."/>
        </authorList>
    </citation>
    <scope>NUCLEOTIDE SEQUENCE</scope>
    <source>
        <strain evidence="6">Ka4C1</strain>
    </source>
</reference>
<evidence type="ECO:0000256" key="3">
    <source>
        <dbReference type="ARBA" id="ARBA00038317"/>
    </source>
</evidence>
<dbReference type="InterPro" id="IPR036249">
    <property type="entry name" value="Thioredoxin-like_sf"/>
</dbReference>
<dbReference type="PANTHER" id="PTHR11571:SF224">
    <property type="entry name" value="HEMATOPOIETIC PROSTAGLANDIN D SYNTHASE"/>
    <property type="match status" value="1"/>
</dbReference>
<evidence type="ECO:0000313" key="6">
    <source>
        <dbReference type="EMBL" id="CAD5222126.1"/>
    </source>
</evidence>
<dbReference type="FunFam" id="3.40.30.10:FF:000608">
    <property type="entry name" value="Glutathione S-Transferase"/>
    <property type="match status" value="1"/>
</dbReference>
<dbReference type="InterPro" id="IPR036282">
    <property type="entry name" value="Glutathione-S-Trfase_C_sf"/>
</dbReference>
<dbReference type="Gene3D" id="3.40.30.10">
    <property type="entry name" value="Glutaredoxin"/>
    <property type="match status" value="1"/>
</dbReference>
<dbReference type="SFLD" id="SFLDG01205">
    <property type="entry name" value="AMPS.1"/>
    <property type="match status" value="1"/>
</dbReference>
<dbReference type="AlphaFoldDB" id="A0A1I7RZW3"/>
<dbReference type="EC" id="2.5.1.18" evidence="1"/>
<dbReference type="eggNOG" id="KOG1695">
    <property type="taxonomic scope" value="Eukaryota"/>
</dbReference>
<dbReference type="SMR" id="A0A1I7RZW3"/>
<dbReference type="CDD" id="cd03039">
    <property type="entry name" value="GST_N_Sigma_like"/>
    <property type="match status" value="1"/>
</dbReference>
<dbReference type="InterPro" id="IPR050213">
    <property type="entry name" value="GST_superfamily"/>
</dbReference>
<accession>A0A1I7RZW3</accession>
<dbReference type="Proteomes" id="UP000095284">
    <property type="component" value="Unplaced"/>
</dbReference>
<dbReference type="Proteomes" id="UP000659654">
    <property type="component" value="Unassembled WGS sequence"/>
</dbReference>
<comment type="similarity">
    <text evidence="3">Belongs to the GST superfamily. Sigma family.</text>
</comment>
<dbReference type="PROSITE" id="PS50404">
    <property type="entry name" value="GST_NTER"/>
    <property type="match status" value="1"/>
</dbReference>
<dbReference type="SUPFAM" id="SSF47616">
    <property type="entry name" value="GST C-terminal domain-like"/>
    <property type="match status" value="1"/>
</dbReference>
<dbReference type="GO" id="GO:0004364">
    <property type="term" value="F:glutathione transferase activity"/>
    <property type="evidence" value="ECO:0007669"/>
    <property type="project" value="UniProtKB-EC"/>
</dbReference>
<protein>
    <recommendedName>
        <fullName evidence="1">glutathione transferase</fullName>
        <ecNumber evidence="1">2.5.1.18</ecNumber>
    </recommendedName>
</protein>
<dbReference type="SUPFAM" id="SSF52833">
    <property type="entry name" value="Thioredoxin-like"/>
    <property type="match status" value="1"/>
</dbReference>
<comment type="catalytic activity">
    <reaction evidence="4">
        <text>RX + glutathione = an S-substituted glutathione + a halide anion + H(+)</text>
        <dbReference type="Rhea" id="RHEA:16437"/>
        <dbReference type="ChEBI" id="CHEBI:15378"/>
        <dbReference type="ChEBI" id="CHEBI:16042"/>
        <dbReference type="ChEBI" id="CHEBI:17792"/>
        <dbReference type="ChEBI" id="CHEBI:57925"/>
        <dbReference type="ChEBI" id="CHEBI:90779"/>
        <dbReference type="EC" id="2.5.1.18"/>
    </reaction>
</comment>
<dbReference type="SFLD" id="SFLDS00019">
    <property type="entry name" value="Glutathione_Transferase_(cytos"/>
    <property type="match status" value="1"/>
</dbReference>
<dbReference type="Gene3D" id="1.20.1050.10">
    <property type="match status" value="1"/>
</dbReference>
<evidence type="ECO:0000313" key="7">
    <source>
        <dbReference type="Proteomes" id="UP000095284"/>
    </source>
</evidence>
<dbReference type="Proteomes" id="UP000582659">
    <property type="component" value="Unassembled WGS sequence"/>
</dbReference>
<dbReference type="Pfam" id="PF14497">
    <property type="entry name" value="GST_C_3"/>
    <property type="match status" value="1"/>
</dbReference>
<dbReference type="WBParaSite" id="BXY_0628600.1">
    <property type="protein sequence ID" value="BXY_0628600.1"/>
    <property type="gene ID" value="BXY_0628600"/>
</dbReference>
<gene>
    <name evidence="6" type="ORF">BXYJ_LOCUS7094</name>
</gene>
<name>A0A1I7RZW3_BURXY</name>
<evidence type="ECO:0000256" key="2">
    <source>
        <dbReference type="ARBA" id="ARBA00022679"/>
    </source>
</evidence>
<dbReference type="OrthoDB" id="414243at2759"/>
<keyword evidence="2" id="KW-0808">Transferase</keyword>
<proteinExistence type="inferred from homology"/>
<evidence type="ECO:0000313" key="9">
    <source>
        <dbReference type="WBParaSite" id="BXY_0628600.1"/>
    </source>
</evidence>
<evidence type="ECO:0000259" key="5">
    <source>
        <dbReference type="PROSITE" id="PS50404"/>
    </source>
</evidence>
<reference evidence="9" key="1">
    <citation type="submission" date="2016-11" db="UniProtKB">
        <authorList>
            <consortium name="WormBaseParasite"/>
        </authorList>
    </citation>
    <scope>IDENTIFICATION</scope>
</reference>
<keyword evidence="8" id="KW-1185">Reference proteome</keyword>
<feature type="domain" description="GST N-terminal" evidence="5">
    <location>
        <begin position="3"/>
        <end position="82"/>
    </location>
</feature>
<dbReference type="Pfam" id="PF02798">
    <property type="entry name" value="GST_N"/>
    <property type="match status" value="1"/>
</dbReference>
<dbReference type="InterPro" id="IPR004045">
    <property type="entry name" value="Glutathione_S-Trfase_N"/>
</dbReference>
<evidence type="ECO:0000256" key="1">
    <source>
        <dbReference type="ARBA" id="ARBA00012452"/>
    </source>
</evidence>
<dbReference type="InterPro" id="IPR004046">
    <property type="entry name" value="GST_C"/>
</dbReference>
<evidence type="ECO:0000256" key="4">
    <source>
        <dbReference type="ARBA" id="ARBA00047960"/>
    </source>
</evidence>
<dbReference type="EMBL" id="CAJFCV020000003">
    <property type="protein sequence ID" value="CAG9109186.1"/>
    <property type="molecule type" value="Genomic_DNA"/>
</dbReference>
<organism evidence="7 9">
    <name type="scientific">Bursaphelenchus xylophilus</name>
    <name type="common">Pinewood nematode worm</name>
    <name type="synonym">Aphelenchoides xylophilus</name>
    <dbReference type="NCBI Taxonomy" id="6326"/>
    <lineage>
        <taxon>Eukaryota</taxon>
        <taxon>Metazoa</taxon>
        <taxon>Ecdysozoa</taxon>
        <taxon>Nematoda</taxon>
        <taxon>Chromadorea</taxon>
        <taxon>Rhabditida</taxon>
        <taxon>Tylenchina</taxon>
        <taxon>Tylenchomorpha</taxon>
        <taxon>Aphelenchoidea</taxon>
        <taxon>Aphelenchoididae</taxon>
        <taxon>Bursaphelenchus</taxon>
    </lineage>
</organism>
<evidence type="ECO:0000313" key="8">
    <source>
        <dbReference type="Proteomes" id="UP000659654"/>
    </source>
</evidence>
<dbReference type="EMBL" id="CAJFDI010000003">
    <property type="protein sequence ID" value="CAD5222126.1"/>
    <property type="molecule type" value="Genomic_DNA"/>
</dbReference>
<dbReference type="GO" id="GO:0006749">
    <property type="term" value="P:glutathione metabolic process"/>
    <property type="evidence" value="ECO:0007669"/>
    <property type="project" value="TreeGrafter"/>
</dbReference>
<dbReference type="SFLD" id="SFLDG00363">
    <property type="entry name" value="AMPS_(cytGST):_Alpha-__Mu-__Pi"/>
    <property type="match status" value="1"/>
</dbReference>
<dbReference type="PANTHER" id="PTHR11571">
    <property type="entry name" value="GLUTATHIONE S-TRANSFERASE"/>
    <property type="match status" value="1"/>
</dbReference>
<dbReference type="InterPro" id="IPR040079">
    <property type="entry name" value="Glutathione_S-Trfase"/>
</dbReference>